<dbReference type="EMBL" id="ML996199">
    <property type="protein sequence ID" value="KAF2731294.1"/>
    <property type="molecule type" value="Genomic_DNA"/>
</dbReference>
<accession>A0A9P4UYE2</accession>
<dbReference type="Proteomes" id="UP000799444">
    <property type="component" value="Unassembled WGS sequence"/>
</dbReference>
<evidence type="ECO:0000313" key="3">
    <source>
        <dbReference type="EMBL" id="KAF2731294.1"/>
    </source>
</evidence>
<dbReference type="Pfam" id="PF25422">
    <property type="entry name" value="DUF7892"/>
    <property type="match status" value="1"/>
</dbReference>
<feature type="compositionally biased region" description="Polar residues" evidence="1">
    <location>
        <begin position="1045"/>
        <end position="1056"/>
    </location>
</feature>
<feature type="domain" description="DUF7892" evidence="2">
    <location>
        <begin position="829"/>
        <end position="995"/>
    </location>
</feature>
<organism evidence="3 4">
    <name type="scientific">Polyplosphaeria fusca</name>
    <dbReference type="NCBI Taxonomy" id="682080"/>
    <lineage>
        <taxon>Eukaryota</taxon>
        <taxon>Fungi</taxon>
        <taxon>Dikarya</taxon>
        <taxon>Ascomycota</taxon>
        <taxon>Pezizomycotina</taxon>
        <taxon>Dothideomycetes</taxon>
        <taxon>Pleosporomycetidae</taxon>
        <taxon>Pleosporales</taxon>
        <taxon>Tetraplosphaeriaceae</taxon>
        <taxon>Polyplosphaeria</taxon>
    </lineage>
</organism>
<evidence type="ECO:0000256" key="1">
    <source>
        <dbReference type="SAM" id="MobiDB-lite"/>
    </source>
</evidence>
<feature type="compositionally biased region" description="Low complexity" evidence="1">
    <location>
        <begin position="324"/>
        <end position="339"/>
    </location>
</feature>
<feature type="region of interest" description="Disordered" evidence="1">
    <location>
        <begin position="1008"/>
        <end position="1128"/>
    </location>
</feature>
<reference evidence="3" key="1">
    <citation type="journal article" date="2020" name="Stud. Mycol.">
        <title>101 Dothideomycetes genomes: a test case for predicting lifestyles and emergence of pathogens.</title>
        <authorList>
            <person name="Haridas S."/>
            <person name="Albert R."/>
            <person name="Binder M."/>
            <person name="Bloem J."/>
            <person name="Labutti K."/>
            <person name="Salamov A."/>
            <person name="Andreopoulos B."/>
            <person name="Baker S."/>
            <person name="Barry K."/>
            <person name="Bills G."/>
            <person name="Bluhm B."/>
            <person name="Cannon C."/>
            <person name="Castanera R."/>
            <person name="Culley D."/>
            <person name="Daum C."/>
            <person name="Ezra D."/>
            <person name="Gonzalez J."/>
            <person name="Henrissat B."/>
            <person name="Kuo A."/>
            <person name="Liang C."/>
            <person name="Lipzen A."/>
            <person name="Lutzoni F."/>
            <person name="Magnuson J."/>
            <person name="Mondo S."/>
            <person name="Nolan M."/>
            <person name="Ohm R."/>
            <person name="Pangilinan J."/>
            <person name="Park H.-J."/>
            <person name="Ramirez L."/>
            <person name="Alfaro M."/>
            <person name="Sun H."/>
            <person name="Tritt A."/>
            <person name="Yoshinaga Y."/>
            <person name="Zwiers L.-H."/>
            <person name="Turgeon B."/>
            <person name="Goodwin S."/>
            <person name="Spatafora J."/>
            <person name="Crous P."/>
            <person name="Grigoriev I."/>
        </authorList>
    </citation>
    <scope>NUCLEOTIDE SEQUENCE</scope>
    <source>
        <strain evidence="3">CBS 125425</strain>
    </source>
</reference>
<evidence type="ECO:0000259" key="2">
    <source>
        <dbReference type="Pfam" id="PF25422"/>
    </source>
</evidence>
<feature type="region of interest" description="Disordered" evidence="1">
    <location>
        <begin position="709"/>
        <end position="748"/>
    </location>
</feature>
<feature type="compositionally biased region" description="Basic and acidic residues" evidence="1">
    <location>
        <begin position="38"/>
        <end position="54"/>
    </location>
</feature>
<name>A0A9P4UYE2_9PLEO</name>
<dbReference type="InterPro" id="IPR057214">
    <property type="entry name" value="DUF7892"/>
</dbReference>
<feature type="region of interest" description="Disordered" evidence="1">
    <location>
        <begin position="580"/>
        <end position="601"/>
    </location>
</feature>
<feature type="region of interest" description="Disordered" evidence="1">
    <location>
        <begin position="395"/>
        <end position="421"/>
    </location>
</feature>
<dbReference type="AlphaFoldDB" id="A0A9P4UYE2"/>
<proteinExistence type="predicted"/>
<feature type="region of interest" description="Disordered" evidence="1">
    <location>
        <begin position="782"/>
        <end position="817"/>
    </location>
</feature>
<keyword evidence="4" id="KW-1185">Reference proteome</keyword>
<comment type="caution">
    <text evidence="3">The sequence shown here is derived from an EMBL/GenBank/DDBJ whole genome shotgun (WGS) entry which is preliminary data.</text>
</comment>
<protein>
    <recommendedName>
        <fullName evidence="2">DUF7892 domain-containing protein</fullName>
    </recommendedName>
</protein>
<dbReference type="OrthoDB" id="2322499at2759"/>
<feature type="region of interest" description="Disordered" evidence="1">
    <location>
        <begin position="1"/>
        <end position="61"/>
    </location>
</feature>
<feature type="non-terminal residue" evidence="3">
    <location>
        <position position="1128"/>
    </location>
</feature>
<sequence length="1128" mass="125589">MEESDGGDASSIDFYDTDSKPQSPPQGSTQDNVLPAKRKADEIVPTLEKKRKLDTPPPARFPHLEQRTKLGPAIWQHIFLYCPLATLGRLLQVDRAFHSYLTDVRIAPNAKPDSGCLRLLKSESIWAAARNAVPKKPPKPLSGLSELQMWQLVWSKTCQFCGKASSQSPGEKIWQQGPGPGGVRIVWPFAIRVCGLCLKERCQSDASLLFSNAGALRPALPYALISSDQHYIPAYTLQSATTPAGVEIAKYYYGPHVDEILKELEHAQGLGSAATEEWSKGLNARGKERMKAAENWERWEVKYQWWSEHEAPKREAPKRAVSLAPSAASTQHQSAQSPTWQSPSPIVHAPTPTSKYGLDHLLARKTARSSLQPNITPFHVPCLTNVATAPQFIQPRPSTIPPQIFTPQPTPGGTGRGERNLHDANEVKANRKADIERRCALMEPAIPANILRHMDSFKAALQIFRPMSDDAWKILKPRLLAQFPAAQRAEVEHISRVTSISTRAADRRQQEASMKEVKEVLDREWEEAQRPVREKLSAIADDFINHDWDHGRAVTYENSPKFAVDLLMYVRREFYDEVSKDENAPVHQRPERESPEAAGQHRPKLVLENMKWVYDNKLKPLTEQYRKELFFCYGIGCETNTRYYGFEGVIQHFGAKHTNAFSVGNVVVAWREAEWPEDTPFHPDPISVKHTFYPASSVGGSGFGSYHGGYSRAGTSTPHVQSHLPHPSPGPYNQYQGQYNGPFAPPPGHAASLPGFEYGHSYANPLDSYTYPPMAPPAYGPPPSNNGYMTSPAATNSAVAPPPPLPPQQGQGSDRPLAAGVEDADHRTNLYDKQVSSIVQMAQEIWRQTSGVKDLPNSLRIYVLFQQVIFKFQLEFNHEPHLDHLFDALSSHQISKALKNAPGLSCKACQDGYSHRPSTAFSLRQDERRTYTVLNLLSHFKSLHASTGMTGYGSGLPTNQLDWKEDMIELPSDRLISGLIHAPGMDDDKLRMIATVFPRLFPPPLPRIGVIENNEPPSPSHSGSKDFKVPSGTGGTPGLSIEKSGPSSLALSHTDSPQPPRPAEDEYDPQRPALSMPGNQSSRLGNRKHSYAESPPPNERRARYYAQPAYYLPRDRIEDAYPGPREYL</sequence>
<feature type="region of interest" description="Disordered" evidence="1">
    <location>
        <begin position="314"/>
        <end position="345"/>
    </location>
</feature>
<evidence type="ECO:0000313" key="4">
    <source>
        <dbReference type="Proteomes" id="UP000799444"/>
    </source>
</evidence>
<feature type="compositionally biased region" description="Basic and acidic residues" evidence="1">
    <location>
        <begin position="580"/>
        <end position="595"/>
    </location>
</feature>
<gene>
    <name evidence="3" type="ORF">EJ04DRAFT_545306</name>
</gene>